<protein>
    <submittedName>
        <fullName evidence="1">Uncharacterized protein</fullName>
    </submittedName>
</protein>
<gene>
    <name evidence="1" type="ORF">P8A19_41655</name>
</gene>
<organism evidence="1 2">
    <name type="scientific">Streptomyces poriferorum</name>
    <dbReference type="NCBI Taxonomy" id="2798799"/>
    <lineage>
        <taxon>Bacteria</taxon>
        <taxon>Bacillati</taxon>
        <taxon>Actinomycetota</taxon>
        <taxon>Actinomycetes</taxon>
        <taxon>Kitasatosporales</taxon>
        <taxon>Streptomycetaceae</taxon>
        <taxon>Streptomyces</taxon>
    </lineage>
</organism>
<proteinExistence type="predicted"/>
<dbReference type="RefSeq" id="WP_306085018.1">
    <property type="nucleotide sequence ID" value="NZ_CP120988.1"/>
</dbReference>
<keyword evidence="2" id="KW-1185">Reference proteome</keyword>
<name>A0ABY9J385_9ACTN</name>
<evidence type="ECO:0000313" key="2">
    <source>
        <dbReference type="Proteomes" id="UP001235744"/>
    </source>
</evidence>
<accession>A0ABY9J385</accession>
<dbReference type="EMBL" id="CP120988">
    <property type="protein sequence ID" value="WLQ61504.1"/>
    <property type="molecule type" value="Genomic_DNA"/>
</dbReference>
<sequence>MDVLIPLPSPEDGERALGIFERLMNQAGDGSHHLVIVVQGIGGPALSHFRYMQKGDLIVHVSEDWALEFCHLLAAAISGSLSGGFVMRTRTDAGTESICGWRITHGDTKPLSRSEVFDAYCHNPTTGETFGPEPGVEYKDAPAIH</sequence>
<evidence type="ECO:0000313" key="1">
    <source>
        <dbReference type="EMBL" id="WLQ61504.1"/>
    </source>
</evidence>
<dbReference type="Proteomes" id="UP001235744">
    <property type="component" value="Chromosome"/>
</dbReference>
<reference evidence="1 2" key="1">
    <citation type="submission" date="2023-03" db="EMBL/GenBank/DDBJ databases">
        <title>Isolation and description of six Streptomyces strains from soil environments, able to metabolize different microbial glucans.</title>
        <authorList>
            <person name="Widen T."/>
            <person name="Larsbrink J."/>
        </authorList>
    </citation>
    <scope>NUCLEOTIDE SEQUENCE [LARGE SCALE GENOMIC DNA]</scope>
    <source>
        <strain evidence="1 2">Alt2</strain>
    </source>
</reference>